<evidence type="ECO:0000256" key="5">
    <source>
        <dbReference type="ARBA" id="ARBA00023002"/>
    </source>
</evidence>
<accession>A0ABY2H0F1</accession>
<dbReference type="InterPro" id="IPR050121">
    <property type="entry name" value="Cytochrome_P450_monoxygenase"/>
</dbReference>
<dbReference type="PRINTS" id="PR00385">
    <property type="entry name" value="P450"/>
</dbReference>
<keyword evidence="5" id="KW-0560">Oxidoreductase</keyword>
<sequence length="545" mass="62134">MRYELLCLASASAGILSHLLYFIRGNKALQAPQVLVFYLVAILFLYARSIHLLGVLQGSLTASLILFCYSLTLFTSIIVYRIFFHRLRRFPGPFFAKVTKFYSPWLARDGKLHEKYLEFFEQYGDIVRVAPNELIVLSTDAQQKIHRASSRCSKEETVYEVVHYQGYSNLETTVDREEHRVKRQVWDRAFNAKALESYESYAREVVYEWLGKMASLQGQPVNTSLYSLLIPFENMGRMGFSENFGSIQKGKEDPMLHYLEVTLGSVGKLGAMYWPIALLNAIGGTSEHVAFQKLACKMVDKREKEADEEKEDILKYLLQDHRAKEPKAMGDHMAIYSEAQALMVAGTDTIGAVLSFAFYYIARDPAIQKKLHAELEPLYGRTISGEFTNHDLGEADAPYLNAIINETMRMRNPTCSNGPRCTPPEGLEVDGVFIPGKVEVYVPIHAMHRSAKFFREPNSFIPERWTTRPDLIIDKRAFHPFLLGPHTCVGRRIALIVTRLVLAYTTWYYDFEFAPGEDGVAIHRDSVNGQILKAGKLECVFRQRT</sequence>
<keyword evidence="8" id="KW-1133">Transmembrane helix</keyword>
<feature type="transmembrane region" description="Helical" evidence="8">
    <location>
        <begin position="35"/>
        <end position="56"/>
    </location>
</feature>
<dbReference type="PANTHER" id="PTHR24305:SF187">
    <property type="entry name" value="P450, PUTATIVE (EUROFUNG)-RELATED"/>
    <property type="match status" value="1"/>
</dbReference>
<dbReference type="InterPro" id="IPR001128">
    <property type="entry name" value="Cyt_P450"/>
</dbReference>
<keyword evidence="4" id="KW-0479">Metal-binding</keyword>
<comment type="caution">
    <text evidence="9">The sequence shown here is derived from an EMBL/GenBank/DDBJ whole genome shotgun (WGS) entry which is preliminary data.</text>
</comment>
<dbReference type="EMBL" id="PPTA01000008">
    <property type="protein sequence ID" value="TFB01704.1"/>
    <property type="molecule type" value="Genomic_DNA"/>
</dbReference>
<keyword evidence="6" id="KW-0408">Iron</keyword>
<evidence type="ECO:0008006" key="11">
    <source>
        <dbReference type="Google" id="ProtNLM"/>
    </source>
</evidence>
<keyword evidence="7" id="KW-0503">Monooxygenase</keyword>
<evidence type="ECO:0000256" key="8">
    <source>
        <dbReference type="SAM" id="Phobius"/>
    </source>
</evidence>
<comment type="cofactor">
    <cofactor evidence="1">
        <name>heme</name>
        <dbReference type="ChEBI" id="CHEBI:30413"/>
    </cofactor>
</comment>
<dbReference type="RefSeq" id="XP_073557905.1">
    <property type="nucleotide sequence ID" value="XM_073703635.1"/>
</dbReference>
<name>A0ABY2H0F1_9HYPO</name>
<evidence type="ECO:0000256" key="3">
    <source>
        <dbReference type="ARBA" id="ARBA00022617"/>
    </source>
</evidence>
<organism evidence="9 10">
    <name type="scientific">Trichoderma ghanense</name>
    <dbReference type="NCBI Taxonomy" id="65468"/>
    <lineage>
        <taxon>Eukaryota</taxon>
        <taxon>Fungi</taxon>
        <taxon>Dikarya</taxon>
        <taxon>Ascomycota</taxon>
        <taxon>Pezizomycotina</taxon>
        <taxon>Sordariomycetes</taxon>
        <taxon>Hypocreomycetidae</taxon>
        <taxon>Hypocreales</taxon>
        <taxon>Hypocreaceae</taxon>
        <taxon>Trichoderma</taxon>
    </lineage>
</organism>
<dbReference type="PRINTS" id="PR00463">
    <property type="entry name" value="EP450I"/>
</dbReference>
<keyword evidence="8" id="KW-0472">Membrane</keyword>
<evidence type="ECO:0000313" key="10">
    <source>
        <dbReference type="Proteomes" id="UP001642720"/>
    </source>
</evidence>
<feature type="transmembrane region" description="Helical" evidence="8">
    <location>
        <begin position="6"/>
        <end position="23"/>
    </location>
</feature>
<evidence type="ECO:0000256" key="7">
    <source>
        <dbReference type="ARBA" id="ARBA00023033"/>
    </source>
</evidence>
<dbReference type="Proteomes" id="UP001642720">
    <property type="component" value="Unassembled WGS sequence"/>
</dbReference>
<keyword evidence="10" id="KW-1185">Reference proteome</keyword>
<dbReference type="InterPro" id="IPR002401">
    <property type="entry name" value="Cyt_P450_E_grp-I"/>
</dbReference>
<evidence type="ECO:0000256" key="2">
    <source>
        <dbReference type="ARBA" id="ARBA00010617"/>
    </source>
</evidence>
<dbReference type="Pfam" id="PF00067">
    <property type="entry name" value="p450"/>
    <property type="match status" value="1"/>
</dbReference>
<evidence type="ECO:0000256" key="1">
    <source>
        <dbReference type="ARBA" id="ARBA00001971"/>
    </source>
</evidence>
<dbReference type="InterPro" id="IPR036396">
    <property type="entry name" value="Cyt_P450_sf"/>
</dbReference>
<keyword evidence="3" id="KW-0349">Heme</keyword>
<evidence type="ECO:0000256" key="4">
    <source>
        <dbReference type="ARBA" id="ARBA00022723"/>
    </source>
</evidence>
<dbReference type="SUPFAM" id="SSF48264">
    <property type="entry name" value="Cytochrome P450"/>
    <property type="match status" value="1"/>
</dbReference>
<dbReference type="Gene3D" id="1.10.630.10">
    <property type="entry name" value="Cytochrome P450"/>
    <property type="match status" value="1"/>
</dbReference>
<keyword evidence="8" id="KW-0812">Transmembrane</keyword>
<proteinExistence type="inferred from homology"/>
<feature type="transmembrane region" description="Helical" evidence="8">
    <location>
        <begin position="62"/>
        <end position="83"/>
    </location>
</feature>
<protein>
    <recommendedName>
        <fullName evidence="11">Cytochrome P450</fullName>
    </recommendedName>
</protein>
<evidence type="ECO:0000256" key="6">
    <source>
        <dbReference type="ARBA" id="ARBA00023004"/>
    </source>
</evidence>
<reference evidence="9 10" key="1">
    <citation type="submission" date="2018-01" db="EMBL/GenBank/DDBJ databases">
        <title>Genome characterization of the sugarcane-associated fungus Trichoderma ghanense CCMA-1212 and their application in lignocelulose bioconversion.</title>
        <authorList>
            <person name="Steindorff A.S."/>
            <person name="Mendes T.D."/>
            <person name="Vilela E.S.D."/>
            <person name="Rodrigues D.S."/>
            <person name="Formighieri E.F."/>
            <person name="Melo I.S."/>
            <person name="Favaro L.C.L."/>
        </authorList>
    </citation>
    <scope>NUCLEOTIDE SEQUENCE [LARGE SCALE GENOMIC DNA]</scope>
    <source>
        <strain evidence="9 10">CCMA-1212</strain>
    </source>
</reference>
<comment type="similarity">
    <text evidence="2">Belongs to the cytochrome P450 family.</text>
</comment>
<dbReference type="PANTHER" id="PTHR24305">
    <property type="entry name" value="CYTOCHROME P450"/>
    <property type="match status" value="1"/>
</dbReference>
<evidence type="ECO:0000313" key="9">
    <source>
        <dbReference type="EMBL" id="TFB01704.1"/>
    </source>
</evidence>
<gene>
    <name evidence="9" type="ORF">CCMA1212_006412</name>
</gene>
<dbReference type="GeneID" id="300578085"/>